<dbReference type="EMBL" id="AZBU02000001">
    <property type="protein sequence ID" value="TMS33623.1"/>
    <property type="molecule type" value="Genomic_DNA"/>
</dbReference>
<name>A0A4V6I725_STECR</name>
<protein>
    <submittedName>
        <fullName evidence="1">Uncharacterized protein</fullName>
    </submittedName>
</protein>
<keyword evidence="2" id="KW-1185">Reference proteome</keyword>
<evidence type="ECO:0000313" key="1">
    <source>
        <dbReference type="EMBL" id="TMS33623.1"/>
    </source>
</evidence>
<gene>
    <name evidence="1" type="ORF">L596_001345</name>
</gene>
<comment type="caution">
    <text evidence="1">The sequence shown here is derived from an EMBL/GenBank/DDBJ whole genome shotgun (WGS) entry which is preliminary data.</text>
</comment>
<evidence type="ECO:0000313" key="2">
    <source>
        <dbReference type="Proteomes" id="UP000298663"/>
    </source>
</evidence>
<sequence length="68" mass="7507">MKNHLKLQLHKEQFGELTKGPNSLETGAVKRKADGTMLLEDAFNPSKISDLKPTLKRTSVLSKSLKAS</sequence>
<dbReference type="Proteomes" id="UP000298663">
    <property type="component" value="Chromosome X"/>
</dbReference>
<dbReference type="EMBL" id="CM016762">
    <property type="protein sequence ID" value="TMS33623.1"/>
    <property type="molecule type" value="Genomic_DNA"/>
</dbReference>
<accession>A0A4V6I725</accession>
<proteinExistence type="predicted"/>
<reference evidence="1 2" key="1">
    <citation type="journal article" date="2015" name="Genome Biol.">
        <title>Comparative genomics of Steinernema reveals deeply conserved gene regulatory networks.</title>
        <authorList>
            <person name="Dillman A.R."/>
            <person name="Macchietto M."/>
            <person name="Porter C.F."/>
            <person name="Rogers A."/>
            <person name="Williams B."/>
            <person name="Antoshechkin I."/>
            <person name="Lee M.M."/>
            <person name="Goodwin Z."/>
            <person name="Lu X."/>
            <person name="Lewis E.E."/>
            <person name="Goodrich-Blair H."/>
            <person name="Stock S.P."/>
            <person name="Adams B.J."/>
            <person name="Sternberg P.W."/>
            <person name="Mortazavi A."/>
        </authorList>
    </citation>
    <scope>NUCLEOTIDE SEQUENCE [LARGE SCALE GENOMIC DNA]</scope>
    <source>
        <strain evidence="1 2">ALL</strain>
    </source>
</reference>
<dbReference type="AlphaFoldDB" id="A0A4V6I725"/>
<organism evidence="1 2">
    <name type="scientific">Steinernema carpocapsae</name>
    <name type="common">Entomopathogenic nematode</name>
    <dbReference type="NCBI Taxonomy" id="34508"/>
    <lineage>
        <taxon>Eukaryota</taxon>
        <taxon>Metazoa</taxon>
        <taxon>Ecdysozoa</taxon>
        <taxon>Nematoda</taxon>
        <taxon>Chromadorea</taxon>
        <taxon>Rhabditida</taxon>
        <taxon>Tylenchina</taxon>
        <taxon>Panagrolaimomorpha</taxon>
        <taxon>Strongyloidoidea</taxon>
        <taxon>Steinernematidae</taxon>
        <taxon>Steinernema</taxon>
    </lineage>
</organism>
<reference evidence="1 2" key="2">
    <citation type="journal article" date="2019" name="G3 (Bethesda)">
        <title>Hybrid Assembly of the Genome of the Entomopathogenic Nematode Steinernema carpocapsae Identifies the X-Chromosome.</title>
        <authorList>
            <person name="Serra L."/>
            <person name="Macchietto M."/>
            <person name="Macias-Munoz A."/>
            <person name="McGill C.J."/>
            <person name="Rodriguez I.M."/>
            <person name="Rodriguez B."/>
            <person name="Murad R."/>
            <person name="Mortazavi A."/>
        </authorList>
    </citation>
    <scope>NUCLEOTIDE SEQUENCE [LARGE SCALE GENOMIC DNA]</scope>
    <source>
        <strain evidence="1 2">ALL</strain>
    </source>
</reference>